<evidence type="ECO:0008006" key="4">
    <source>
        <dbReference type="Google" id="ProtNLM"/>
    </source>
</evidence>
<dbReference type="Pfam" id="PF00480">
    <property type="entry name" value="ROK"/>
    <property type="match status" value="1"/>
</dbReference>
<evidence type="ECO:0000313" key="3">
    <source>
        <dbReference type="Proteomes" id="UP000646579"/>
    </source>
</evidence>
<dbReference type="EMBL" id="BMZE01000003">
    <property type="protein sequence ID" value="GHA29945.1"/>
    <property type="molecule type" value="Genomic_DNA"/>
</dbReference>
<name>A0A918VUB8_9HYPH</name>
<dbReference type="SUPFAM" id="SSF46785">
    <property type="entry name" value="Winged helix' DNA-binding domain"/>
    <property type="match status" value="1"/>
</dbReference>
<dbReference type="Proteomes" id="UP000646579">
    <property type="component" value="Unassembled WGS sequence"/>
</dbReference>
<reference evidence="2" key="2">
    <citation type="submission" date="2020-09" db="EMBL/GenBank/DDBJ databases">
        <authorList>
            <person name="Sun Q."/>
            <person name="Kim S."/>
        </authorList>
    </citation>
    <scope>NUCLEOTIDE SEQUENCE</scope>
    <source>
        <strain evidence="2">KCTC 32437</strain>
    </source>
</reference>
<dbReference type="PANTHER" id="PTHR18964:SF149">
    <property type="entry name" value="BIFUNCTIONAL UDP-N-ACETYLGLUCOSAMINE 2-EPIMERASE_N-ACETYLMANNOSAMINE KINASE"/>
    <property type="match status" value="1"/>
</dbReference>
<dbReference type="InterPro" id="IPR000600">
    <property type="entry name" value="ROK"/>
</dbReference>
<evidence type="ECO:0000256" key="1">
    <source>
        <dbReference type="ARBA" id="ARBA00006479"/>
    </source>
</evidence>
<gene>
    <name evidence="2" type="ORF">GCM10007989_27020</name>
</gene>
<dbReference type="Gene3D" id="1.10.10.10">
    <property type="entry name" value="Winged helix-like DNA-binding domain superfamily/Winged helix DNA-binding domain"/>
    <property type="match status" value="1"/>
</dbReference>
<reference evidence="2" key="1">
    <citation type="journal article" date="2014" name="Int. J. Syst. Evol. Microbiol.">
        <title>Complete genome sequence of Corynebacterium casei LMG S-19264T (=DSM 44701T), isolated from a smear-ripened cheese.</title>
        <authorList>
            <consortium name="US DOE Joint Genome Institute (JGI-PGF)"/>
            <person name="Walter F."/>
            <person name="Albersmeier A."/>
            <person name="Kalinowski J."/>
            <person name="Ruckert C."/>
        </authorList>
    </citation>
    <scope>NUCLEOTIDE SEQUENCE</scope>
    <source>
        <strain evidence="2">KCTC 32437</strain>
    </source>
</reference>
<dbReference type="InterPro" id="IPR043129">
    <property type="entry name" value="ATPase_NBD"/>
</dbReference>
<comment type="similarity">
    <text evidence="1">Belongs to the ROK (NagC/XylR) family.</text>
</comment>
<sequence>MNAQIPTLSEAAKAVMAGLLAYGEATRRDLAHHANVSFPTVTAALAELGRLALIEEVRREQGPRGRATIVYGIGRTAGWVLGCDIGSTQISLMARDLGGTIRARETTPHGGDPLAAADRAAAHASKFVERMQAIGPIRSIALAVNQIVPRDITPTAGRHGITHAIVQRFADQLGAGEGTPLLVENNVNCAAVAEHHDGHLRGCKDAAYMQIGVGLGLGFFCDGALIRGAHGAGGELAQIPLSWSADAASPRDAIEQVLGERGLVYRVQQYWRKPEPAPQTLDEVFALDAQGDPHVHAALHEHAIALARVAATIATILDPEKLVLGGGLTRSGAFTRRIIEEFSARDPSTQIAQSEKHSDATVEGATVLARDLAISQLLGQFYRPLLQRPTTWSLS</sequence>
<dbReference type="InterPro" id="IPR036388">
    <property type="entry name" value="WH-like_DNA-bd_sf"/>
</dbReference>
<dbReference type="Gene3D" id="3.30.420.40">
    <property type="match status" value="2"/>
</dbReference>
<protein>
    <recommendedName>
        <fullName evidence="4">ROK family transcriptional regulator</fullName>
    </recommendedName>
</protein>
<keyword evidence="3" id="KW-1185">Reference proteome</keyword>
<dbReference type="AlphaFoldDB" id="A0A918VUB8"/>
<comment type="caution">
    <text evidence="2">The sequence shown here is derived from an EMBL/GenBank/DDBJ whole genome shotgun (WGS) entry which is preliminary data.</text>
</comment>
<dbReference type="PANTHER" id="PTHR18964">
    <property type="entry name" value="ROK (REPRESSOR, ORF, KINASE) FAMILY"/>
    <property type="match status" value="1"/>
</dbReference>
<proteinExistence type="inferred from homology"/>
<organism evidence="2 3">
    <name type="scientific">Devosia pacifica</name>
    <dbReference type="NCBI Taxonomy" id="1335967"/>
    <lineage>
        <taxon>Bacteria</taxon>
        <taxon>Pseudomonadati</taxon>
        <taxon>Pseudomonadota</taxon>
        <taxon>Alphaproteobacteria</taxon>
        <taxon>Hyphomicrobiales</taxon>
        <taxon>Devosiaceae</taxon>
        <taxon>Devosia</taxon>
    </lineage>
</organism>
<dbReference type="InterPro" id="IPR036390">
    <property type="entry name" value="WH_DNA-bd_sf"/>
</dbReference>
<evidence type="ECO:0000313" key="2">
    <source>
        <dbReference type="EMBL" id="GHA29945.1"/>
    </source>
</evidence>
<accession>A0A918VUB8</accession>
<dbReference type="RefSeq" id="WP_189426265.1">
    <property type="nucleotide sequence ID" value="NZ_BMZE01000003.1"/>
</dbReference>
<dbReference type="SUPFAM" id="SSF53067">
    <property type="entry name" value="Actin-like ATPase domain"/>
    <property type="match status" value="1"/>
</dbReference>